<gene>
    <name evidence="1" type="ORF">FNW02_14060</name>
</gene>
<evidence type="ECO:0000313" key="1">
    <source>
        <dbReference type="EMBL" id="MBD6616923.1"/>
    </source>
</evidence>
<dbReference type="Proteomes" id="UP001165986">
    <property type="component" value="Unassembled WGS sequence"/>
</dbReference>
<evidence type="ECO:0000313" key="2">
    <source>
        <dbReference type="Proteomes" id="UP001165986"/>
    </source>
</evidence>
<accession>A0AA40SX50</accession>
<sequence length="60" mass="6970">MLDAYAKNWLVNIEDISDFVRKQQKNIKSDCAELITARETVYCVFDTEIQNKLGLSAWTE</sequence>
<reference evidence="1" key="1">
    <citation type="submission" date="2019-07" db="EMBL/GenBank/DDBJ databases">
        <title>Toxilogical consequences of a new and cryptic species of cyanobacteria (Komarekiella delphini-convector) recovered from the epidermis of a bottlenose dolphin and 1500 ft. in the air.</title>
        <authorList>
            <person name="Brown A.O."/>
            <person name="Dvorak P."/>
            <person name="Villanueva C.D."/>
            <person name="Foss A.J."/>
            <person name="Garvey A.D."/>
            <person name="Gibson Q.A."/>
            <person name="Johansen J.R."/>
            <person name="Casamatta D.A."/>
        </authorList>
    </citation>
    <scope>NUCLEOTIDE SEQUENCE</scope>
    <source>
        <strain evidence="1">SJRDD-AB1</strain>
    </source>
</reference>
<organism evidence="1 2">
    <name type="scientific">Komarekiella delphini-convector SJRDD-AB1</name>
    <dbReference type="NCBI Taxonomy" id="2593771"/>
    <lineage>
        <taxon>Bacteria</taxon>
        <taxon>Bacillati</taxon>
        <taxon>Cyanobacteriota</taxon>
        <taxon>Cyanophyceae</taxon>
        <taxon>Nostocales</taxon>
        <taxon>Nostocaceae</taxon>
        <taxon>Komarekiella</taxon>
        <taxon>Komarekiella delphini-convector</taxon>
    </lineage>
</organism>
<proteinExistence type="predicted"/>
<keyword evidence="2" id="KW-1185">Reference proteome</keyword>
<protein>
    <submittedName>
        <fullName evidence="1">DUF4291 domain-containing protein</fullName>
    </submittedName>
</protein>
<dbReference type="AlphaFoldDB" id="A0AA40SX50"/>
<dbReference type="RefSeq" id="WP_191758158.1">
    <property type="nucleotide sequence ID" value="NZ_VJXY01000013.1"/>
</dbReference>
<name>A0AA40SX50_9NOST</name>
<comment type="caution">
    <text evidence="1">The sequence shown here is derived from an EMBL/GenBank/DDBJ whole genome shotgun (WGS) entry which is preliminary data.</text>
</comment>
<dbReference type="EMBL" id="VJXY01000013">
    <property type="protein sequence ID" value="MBD6616923.1"/>
    <property type="molecule type" value="Genomic_DNA"/>
</dbReference>